<organism evidence="1 2">
    <name type="scientific">Clonostachys rosea f. rosea IK726</name>
    <dbReference type="NCBI Taxonomy" id="1349383"/>
    <lineage>
        <taxon>Eukaryota</taxon>
        <taxon>Fungi</taxon>
        <taxon>Dikarya</taxon>
        <taxon>Ascomycota</taxon>
        <taxon>Pezizomycotina</taxon>
        <taxon>Sordariomycetes</taxon>
        <taxon>Hypocreomycetidae</taxon>
        <taxon>Hypocreales</taxon>
        <taxon>Bionectriaceae</taxon>
        <taxon>Clonostachys</taxon>
    </lineage>
</organism>
<gene>
    <name evidence="1" type="ORF">CRV2_00018125</name>
</gene>
<evidence type="ECO:0000313" key="2">
    <source>
        <dbReference type="Proteomes" id="UP000836387"/>
    </source>
</evidence>
<dbReference type="EMBL" id="CADEHS020000461">
    <property type="protein sequence ID" value="CAG9952021.1"/>
    <property type="molecule type" value="Genomic_DNA"/>
</dbReference>
<dbReference type="Proteomes" id="UP000836387">
    <property type="component" value="Unassembled WGS sequence"/>
</dbReference>
<name>A0ACA9UF63_BIOOC</name>
<accession>A0ACA9UF63</accession>
<evidence type="ECO:0000313" key="1">
    <source>
        <dbReference type="EMBL" id="CAG9952021.1"/>
    </source>
</evidence>
<comment type="caution">
    <text evidence="1">The sequence shown here is derived from an EMBL/GenBank/DDBJ whole genome shotgun (WGS) entry which is preliminary data.</text>
</comment>
<proteinExistence type="predicted"/>
<reference evidence="1" key="2">
    <citation type="submission" date="2021-10" db="EMBL/GenBank/DDBJ databases">
        <authorList>
            <person name="Piombo E."/>
        </authorList>
    </citation>
    <scope>NUCLEOTIDE SEQUENCE</scope>
</reference>
<protein>
    <submittedName>
        <fullName evidence="1">Uncharacterized protein</fullName>
    </submittedName>
</protein>
<reference evidence="1" key="1">
    <citation type="submission" date="2020-04" db="EMBL/GenBank/DDBJ databases">
        <authorList>
            <person name="Broberg M."/>
        </authorList>
    </citation>
    <scope>NUCLEOTIDE SEQUENCE</scope>
</reference>
<keyword evidence="2" id="KW-1185">Reference proteome</keyword>
<sequence>MDMAIAMISPRVGLFDMAFSILATDLLTRILENKPRNAASGVRDRLGDNHTSIRRPIANLAHRAEECATSFSTQE</sequence>